<dbReference type="GO" id="GO:0035999">
    <property type="term" value="P:tetrahydrofolate interconversion"/>
    <property type="evidence" value="ECO:0007669"/>
    <property type="project" value="UniProtKB-UniPathway"/>
</dbReference>
<comment type="catalytic activity">
    <reaction evidence="11">
        <text>(6S)-5-methyl-5,6,7,8-tetrahydrofolate + NAD(+) = (6R)-5,10-methylene-5,6,7,8-tetrahydrofolate + NADH + H(+)</text>
        <dbReference type="Rhea" id="RHEA:19821"/>
        <dbReference type="ChEBI" id="CHEBI:15378"/>
        <dbReference type="ChEBI" id="CHEBI:15636"/>
        <dbReference type="ChEBI" id="CHEBI:18608"/>
        <dbReference type="ChEBI" id="CHEBI:57540"/>
        <dbReference type="ChEBI" id="CHEBI:57945"/>
        <dbReference type="EC" id="1.5.1.54"/>
    </reaction>
    <physiologicalReaction direction="right-to-left" evidence="11">
        <dbReference type="Rhea" id="RHEA:19823"/>
    </physiologicalReaction>
</comment>
<dbReference type="EC" id="1.5.1.54" evidence="12"/>
<name>A0A4Z1AAL3_9LEPT</name>
<evidence type="ECO:0000256" key="5">
    <source>
        <dbReference type="ARBA" id="ARBA00022630"/>
    </source>
</evidence>
<reference evidence="13" key="1">
    <citation type="journal article" date="2019" name="PLoS Negl. Trop. Dis.">
        <title>Revisiting the worldwide diversity of Leptospira species in the environment.</title>
        <authorList>
            <person name="Vincent A.T."/>
            <person name="Schiettekatte O."/>
            <person name="Bourhy P."/>
            <person name="Veyrier F.J."/>
            <person name="Picardeau M."/>
        </authorList>
    </citation>
    <scope>NUCLEOTIDE SEQUENCE [LARGE SCALE GENOMIC DNA]</scope>
    <source>
        <strain evidence="13">201702451</strain>
    </source>
</reference>
<dbReference type="CDD" id="cd00537">
    <property type="entry name" value="MTHFR"/>
    <property type="match status" value="1"/>
</dbReference>
<dbReference type="PANTHER" id="PTHR45754:SF3">
    <property type="entry name" value="METHYLENETETRAHYDROFOLATE REDUCTASE (NADPH)"/>
    <property type="match status" value="1"/>
</dbReference>
<evidence type="ECO:0000256" key="7">
    <source>
        <dbReference type="ARBA" id="ARBA00023002"/>
    </source>
</evidence>
<evidence type="ECO:0000256" key="4">
    <source>
        <dbReference type="ARBA" id="ARBA00022605"/>
    </source>
</evidence>
<dbReference type="AlphaFoldDB" id="A0A4Z1AAL3"/>
<evidence type="ECO:0000256" key="1">
    <source>
        <dbReference type="ARBA" id="ARBA00001974"/>
    </source>
</evidence>
<keyword evidence="4" id="KW-0028">Amino-acid biosynthesis</keyword>
<keyword evidence="5 12" id="KW-0285">Flavoprotein</keyword>
<dbReference type="Gene3D" id="3.20.20.220">
    <property type="match status" value="1"/>
</dbReference>
<comment type="similarity">
    <text evidence="3 12">Belongs to the methylenetetrahydrofolate reductase family.</text>
</comment>
<dbReference type="OrthoDB" id="9812555at2"/>
<accession>A0A4Z1AAL3</accession>
<dbReference type="InterPro" id="IPR004620">
    <property type="entry name" value="MTHF_reductase_bac"/>
</dbReference>
<dbReference type="GO" id="GO:0009086">
    <property type="term" value="P:methionine biosynthetic process"/>
    <property type="evidence" value="ECO:0007669"/>
    <property type="project" value="UniProtKB-KW"/>
</dbReference>
<keyword evidence="7 12" id="KW-0560">Oxidoreductase</keyword>
<dbReference type="NCBIfam" id="TIGR00676">
    <property type="entry name" value="fadh2"/>
    <property type="match status" value="1"/>
</dbReference>
<gene>
    <name evidence="13" type="primary">metF</name>
    <name evidence="13" type="ORF">EHQ62_02375</name>
</gene>
<keyword evidence="14" id="KW-1185">Reference proteome</keyword>
<evidence type="ECO:0000256" key="9">
    <source>
        <dbReference type="ARBA" id="ARBA00023167"/>
    </source>
</evidence>
<comment type="pathway">
    <text evidence="2 12">One-carbon metabolism; tetrahydrofolate interconversion.</text>
</comment>
<dbReference type="Pfam" id="PF02219">
    <property type="entry name" value="MTHFR"/>
    <property type="match status" value="1"/>
</dbReference>
<proteinExistence type="inferred from homology"/>
<dbReference type="GO" id="GO:0106312">
    <property type="term" value="F:methylenetetrahydrofolate reductase (NADH) activity"/>
    <property type="evidence" value="ECO:0007669"/>
    <property type="project" value="UniProtKB-EC"/>
</dbReference>
<evidence type="ECO:0000313" key="14">
    <source>
        <dbReference type="Proteomes" id="UP000297567"/>
    </source>
</evidence>
<comment type="cofactor">
    <cofactor evidence="1 12">
        <name>FAD</name>
        <dbReference type="ChEBI" id="CHEBI:57692"/>
    </cofactor>
</comment>
<evidence type="ECO:0000256" key="2">
    <source>
        <dbReference type="ARBA" id="ARBA00004777"/>
    </source>
</evidence>
<sequence length="295" mass="33191">MHISQVLQKKQTTISFEFFPPKNEEASEDLFRNIQELSQMNPAYVSVTYGAGGSTRDLTHDLVVKLQEQTGLTIVSHLTCVGSTKEEIREILKRYEKSGIHNIMALRGDPPKGQTEFQKTENGFGFAGELVGFIKKEFPNMGIGVAGFPEGHPSTPNRLKEIEFLKWKVDQGADYICTQMFFDNNSFYDYVERCEIAGIKVPIIAGIMPITSRKGMARMAELSLGTNFPAKLLKSLSRAEDDSYAENVGIHWATEQVRDLLDHKIAGIHMYTLNKSKATRKIYESLGIRNFDTIV</sequence>
<dbReference type="Proteomes" id="UP000297567">
    <property type="component" value="Unassembled WGS sequence"/>
</dbReference>
<dbReference type="PANTHER" id="PTHR45754">
    <property type="entry name" value="METHYLENETETRAHYDROFOLATE REDUCTASE"/>
    <property type="match status" value="1"/>
</dbReference>
<evidence type="ECO:0000256" key="3">
    <source>
        <dbReference type="ARBA" id="ARBA00006743"/>
    </source>
</evidence>
<comment type="pathway">
    <text evidence="10">Amino-acid biosynthesis; L-methionine biosynthesis via de novo pathway.</text>
</comment>
<keyword evidence="9" id="KW-0486">Methionine biosynthesis</keyword>
<keyword evidence="6 12" id="KW-0274">FAD</keyword>
<evidence type="ECO:0000256" key="12">
    <source>
        <dbReference type="RuleBase" id="RU003862"/>
    </source>
</evidence>
<dbReference type="RefSeq" id="WP_135640662.1">
    <property type="nucleotide sequence ID" value="NZ_RQGH01000008.1"/>
</dbReference>
<dbReference type="GO" id="GO:0071949">
    <property type="term" value="F:FAD binding"/>
    <property type="evidence" value="ECO:0007669"/>
    <property type="project" value="TreeGrafter"/>
</dbReference>
<dbReference type="InterPro" id="IPR003171">
    <property type="entry name" value="Mehydrof_redctse-like"/>
</dbReference>
<keyword evidence="8" id="KW-0520">NAD</keyword>
<evidence type="ECO:0000256" key="11">
    <source>
        <dbReference type="ARBA" id="ARBA00048628"/>
    </source>
</evidence>
<dbReference type="EMBL" id="RQGH01000008">
    <property type="protein sequence ID" value="TGL74946.1"/>
    <property type="molecule type" value="Genomic_DNA"/>
</dbReference>
<protein>
    <recommendedName>
        <fullName evidence="12">Methylenetetrahydrofolate reductase</fullName>
        <ecNumber evidence="12">1.5.1.54</ecNumber>
    </recommendedName>
</protein>
<evidence type="ECO:0000313" key="13">
    <source>
        <dbReference type="EMBL" id="TGL74946.1"/>
    </source>
</evidence>
<evidence type="ECO:0000256" key="10">
    <source>
        <dbReference type="ARBA" id="ARBA00034478"/>
    </source>
</evidence>
<dbReference type="InterPro" id="IPR029041">
    <property type="entry name" value="FAD-linked_oxidoreductase-like"/>
</dbReference>
<evidence type="ECO:0000256" key="8">
    <source>
        <dbReference type="ARBA" id="ARBA00023027"/>
    </source>
</evidence>
<dbReference type="SUPFAM" id="SSF51730">
    <property type="entry name" value="FAD-linked oxidoreductase"/>
    <property type="match status" value="1"/>
</dbReference>
<dbReference type="UniPathway" id="UPA00193"/>
<dbReference type="GO" id="GO:0005829">
    <property type="term" value="C:cytosol"/>
    <property type="evidence" value="ECO:0007669"/>
    <property type="project" value="InterPro"/>
</dbReference>
<evidence type="ECO:0000256" key="6">
    <source>
        <dbReference type="ARBA" id="ARBA00022827"/>
    </source>
</evidence>
<organism evidence="13 14">
    <name type="scientific">Leptospira jelokensis</name>
    <dbReference type="NCBI Taxonomy" id="2484931"/>
    <lineage>
        <taxon>Bacteria</taxon>
        <taxon>Pseudomonadati</taxon>
        <taxon>Spirochaetota</taxon>
        <taxon>Spirochaetia</taxon>
        <taxon>Leptospirales</taxon>
        <taxon>Leptospiraceae</taxon>
        <taxon>Leptospira</taxon>
    </lineage>
</organism>
<comment type="caution">
    <text evidence="13">The sequence shown here is derived from an EMBL/GenBank/DDBJ whole genome shotgun (WGS) entry which is preliminary data.</text>
</comment>